<feature type="transmembrane region" description="Helical" evidence="5">
    <location>
        <begin position="118"/>
        <end position="136"/>
    </location>
</feature>
<feature type="transmembrane region" description="Helical" evidence="5">
    <location>
        <begin position="6"/>
        <end position="26"/>
    </location>
</feature>
<comment type="subcellular location">
    <subcellularLocation>
        <location evidence="1">Membrane</location>
    </subcellularLocation>
</comment>
<dbReference type="Pfam" id="PF01124">
    <property type="entry name" value="MAPEG"/>
    <property type="match status" value="1"/>
</dbReference>
<keyword evidence="4 5" id="KW-0472">Membrane</keyword>
<feature type="transmembrane region" description="Helical" evidence="5">
    <location>
        <begin position="62"/>
        <end position="81"/>
    </location>
</feature>
<name>A0A7H0LPQ7_9SPHN</name>
<dbReference type="SUPFAM" id="SSF161084">
    <property type="entry name" value="MAPEG domain-like"/>
    <property type="match status" value="1"/>
</dbReference>
<sequence length="149" mass="16865">MTTIAILWPVFAMVVLVTIVWFTMFVQRLGHMKRNPPTARDFADGESALRYFRPVEMPANNFANLFEMPVLFFALIPLLMITHHANHIQVILAWIYVVLRAVHSFIHIGPKKIQPRFMAYLLSCAVLMAMGIGFFIDMLSAANTLSGIG</sequence>
<evidence type="ECO:0000313" key="7">
    <source>
        <dbReference type="Proteomes" id="UP000516148"/>
    </source>
</evidence>
<dbReference type="KEGG" id="spap:H3Z74_11300"/>
<dbReference type="Proteomes" id="UP000516148">
    <property type="component" value="Chromosome"/>
</dbReference>
<evidence type="ECO:0000256" key="2">
    <source>
        <dbReference type="ARBA" id="ARBA00022692"/>
    </source>
</evidence>
<dbReference type="AlphaFoldDB" id="A0A7H0LPQ7"/>
<dbReference type="InterPro" id="IPR023352">
    <property type="entry name" value="MAPEG-like_dom_sf"/>
</dbReference>
<accession>A0A7H0LPQ7</accession>
<dbReference type="EMBL" id="CP061038">
    <property type="protein sequence ID" value="QNQ11660.1"/>
    <property type="molecule type" value="Genomic_DNA"/>
</dbReference>
<evidence type="ECO:0000256" key="5">
    <source>
        <dbReference type="SAM" id="Phobius"/>
    </source>
</evidence>
<evidence type="ECO:0000313" key="6">
    <source>
        <dbReference type="EMBL" id="QNQ11660.1"/>
    </source>
</evidence>
<dbReference type="InterPro" id="IPR001129">
    <property type="entry name" value="Membr-assoc_MAPEG"/>
</dbReference>
<keyword evidence="7" id="KW-1185">Reference proteome</keyword>
<dbReference type="Gene3D" id="1.20.120.550">
    <property type="entry name" value="Membrane associated eicosanoid/glutathione metabolism-like domain"/>
    <property type="match status" value="1"/>
</dbReference>
<reference evidence="6 7" key="1">
    <citation type="submission" date="2020-09" db="EMBL/GenBank/DDBJ databases">
        <title>Sphingomonas sp., a new species isolated from pork steak.</title>
        <authorList>
            <person name="Heidler von Heilborn D."/>
        </authorList>
    </citation>
    <scope>NUCLEOTIDE SEQUENCE [LARGE SCALE GENOMIC DNA]</scope>
    <source>
        <strain evidence="7">S8-3T</strain>
    </source>
</reference>
<dbReference type="GO" id="GO:0016020">
    <property type="term" value="C:membrane"/>
    <property type="evidence" value="ECO:0007669"/>
    <property type="project" value="UniProtKB-SubCell"/>
</dbReference>
<evidence type="ECO:0000256" key="3">
    <source>
        <dbReference type="ARBA" id="ARBA00022989"/>
    </source>
</evidence>
<protein>
    <submittedName>
        <fullName evidence="6">MAPEG family protein</fullName>
    </submittedName>
</protein>
<keyword evidence="3 5" id="KW-1133">Transmembrane helix</keyword>
<organism evidence="6 7">
    <name type="scientific">Sphingomonas alpina</name>
    <dbReference type="NCBI Taxonomy" id="653931"/>
    <lineage>
        <taxon>Bacteria</taxon>
        <taxon>Pseudomonadati</taxon>
        <taxon>Pseudomonadota</taxon>
        <taxon>Alphaproteobacteria</taxon>
        <taxon>Sphingomonadales</taxon>
        <taxon>Sphingomonadaceae</taxon>
        <taxon>Sphingomonas</taxon>
    </lineage>
</organism>
<keyword evidence="2 5" id="KW-0812">Transmembrane</keyword>
<dbReference type="RefSeq" id="WP_187763965.1">
    <property type="nucleotide sequence ID" value="NZ_CP061038.1"/>
</dbReference>
<gene>
    <name evidence="6" type="ORF">H3Z74_11300</name>
</gene>
<evidence type="ECO:0000256" key="1">
    <source>
        <dbReference type="ARBA" id="ARBA00004370"/>
    </source>
</evidence>
<proteinExistence type="predicted"/>
<evidence type="ECO:0000256" key="4">
    <source>
        <dbReference type="ARBA" id="ARBA00023136"/>
    </source>
</evidence>
<feature type="transmembrane region" description="Helical" evidence="5">
    <location>
        <begin position="87"/>
        <end position="106"/>
    </location>
</feature>